<accession>A0A7X3IK72</accession>
<keyword evidence="2" id="KW-1185">Reference proteome</keyword>
<reference evidence="1 2" key="1">
    <citation type="submission" date="2019-12" db="EMBL/GenBank/DDBJ databases">
        <title>Paenibacillus sp. nov., an endophytic bacterium isolated from the stem of Dendrobium.</title>
        <authorList>
            <person name="Zhao R."/>
        </authorList>
    </citation>
    <scope>NUCLEOTIDE SEQUENCE [LARGE SCALE GENOMIC DNA]</scope>
    <source>
        <strain evidence="1 2">HJL G12</strain>
    </source>
</reference>
<sequence length="351" mass="41370">MNEPIKNGTSKRKQLEDWTMYFEYTRLGNKYNIEKVYKKPRHKLSRYGYISDIEELLLDLIIQERNGQAFLPKSSLFLLLNMVHDNYNFGRKHVPKLSLFTDISEKEIYEFYDLSRDSLTRSLENALNRLKEKSLVMWSYAMTVCIIDANVAINDSGKIKAVKDSYKKDKYGNRVYSFGISSSVRMTHREATKNEVQIILAAERDVMDELECHDKQEVVKKGLWDTFKSRVQAITFDNHNIYFYYNSYKIIFNEEHALNALQDIQDIDNFTLTDEEKMSRFLNVNNNIKSKLLENGKTRHNRAIKSKENYYRSVLTYIKNNKKLVNTLIDQNATNIRSDIEKIHLNKGENT</sequence>
<comment type="caution">
    <text evidence="1">The sequence shown here is derived from an EMBL/GenBank/DDBJ whole genome shotgun (WGS) entry which is preliminary data.</text>
</comment>
<evidence type="ECO:0000313" key="2">
    <source>
        <dbReference type="Proteomes" id="UP000460318"/>
    </source>
</evidence>
<evidence type="ECO:0000313" key="1">
    <source>
        <dbReference type="EMBL" id="MWV44951.1"/>
    </source>
</evidence>
<dbReference type="EMBL" id="WUBI01000002">
    <property type="protein sequence ID" value="MWV44951.1"/>
    <property type="molecule type" value="Genomic_DNA"/>
</dbReference>
<protein>
    <submittedName>
        <fullName evidence="1">Uncharacterized protein</fullName>
    </submittedName>
</protein>
<dbReference type="RefSeq" id="WP_160498557.1">
    <property type="nucleotide sequence ID" value="NZ_WUBI01000002.1"/>
</dbReference>
<name>A0A7X3IK72_9BACL</name>
<organism evidence="1 2">
    <name type="scientific">Paenibacillus dendrobii</name>
    <dbReference type="NCBI Taxonomy" id="2691084"/>
    <lineage>
        <taxon>Bacteria</taxon>
        <taxon>Bacillati</taxon>
        <taxon>Bacillota</taxon>
        <taxon>Bacilli</taxon>
        <taxon>Bacillales</taxon>
        <taxon>Paenibacillaceae</taxon>
        <taxon>Paenibacillus</taxon>
    </lineage>
</organism>
<dbReference type="Proteomes" id="UP000460318">
    <property type="component" value="Unassembled WGS sequence"/>
</dbReference>
<dbReference type="AlphaFoldDB" id="A0A7X3IK72"/>
<gene>
    <name evidence="1" type="ORF">GRF59_15115</name>
</gene>
<proteinExistence type="predicted"/>